<protein>
    <submittedName>
        <fullName evidence="2">Uncharacterized protein</fullName>
    </submittedName>
</protein>
<dbReference type="Proteomes" id="UP000199451">
    <property type="component" value="Unassembled WGS sequence"/>
</dbReference>
<evidence type="ECO:0000313" key="2">
    <source>
        <dbReference type="EMBL" id="SDM43250.1"/>
    </source>
</evidence>
<evidence type="ECO:0000256" key="1">
    <source>
        <dbReference type="SAM" id="Phobius"/>
    </source>
</evidence>
<dbReference type="OrthoDB" id="157285at2157"/>
<sequence length="67" mass="8093">MVTDSGVLYIVLVSLLFLPWAYGVVRFVMDLRSIYIPKGRQFLRGRRKLKEEKKEEEERSEREQQLY</sequence>
<dbReference type="Pfam" id="PF26027">
    <property type="entry name" value="DUF8005"/>
    <property type="match status" value="1"/>
</dbReference>
<dbReference type="InterPro" id="IPR058318">
    <property type="entry name" value="DUF8005"/>
</dbReference>
<dbReference type="EMBL" id="FNHL01000002">
    <property type="protein sequence ID" value="SDM43250.1"/>
    <property type="molecule type" value="Genomic_DNA"/>
</dbReference>
<dbReference type="AlphaFoldDB" id="A0A1G9T6M1"/>
<dbReference type="STRING" id="660521.SAMN04487949_1638"/>
<evidence type="ECO:0000313" key="3">
    <source>
        <dbReference type="Proteomes" id="UP000199451"/>
    </source>
</evidence>
<keyword evidence="1" id="KW-0812">Transmembrane</keyword>
<proteinExistence type="predicted"/>
<gene>
    <name evidence="2" type="ORF">SAMN04487949_1638</name>
</gene>
<organism evidence="2 3">
    <name type="scientific">Halogranum gelatinilyticum</name>
    <dbReference type="NCBI Taxonomy" id="660521"/>
    <lineage>
        <taxon>Archaea</taxon>
        <taxon>Methanobacteriati</taxon>
        <taxon>Methanobacteriota</taxon>
        <taxon>Stenosarchaea group</taxon>
        <taxon>Halobacteria</taxon>
        <taxon>Halobacteriales</taxon>
        <taxon>Haloferacaceae</taxon>
    </lineage>
</organism>
<name>A0A1G9T6M1_9EURY</name>
<keyword evidence="1" id="KW-1133">Transmembrane helix</keyword>
<keyword evidence="1" id="KW-0472">Membrane</keyword>
<reference evidence="3" key="1">
    <citation type="submission" date="2016-10" db="EMBL/GenBank/DDBJ databases">
        <authorList>
            <person name="Varghese N."/>
            <person name="Submissions S."/>
        </authorList>
    </citation>
    <scope>NUCLEOTIDE SEQUENCE [LARGE SCALE GENOMIC DNA]</scope>
    <source>
        <strain evidence="3">CGMCC 1.10119</strain>
    </source>
</reference>
<keyword evidence="3" id="KW-1185">Reference proteome</keyword>
<dbReference type="RefSeq" id="WP_089696299.1">
    <property type="nucleotide sequence ID" value="NZ_FNHL01000002.1"/>
</dbReference>
<accession>A0A1G9T6M1</accession>
<feature type="transmembrane region" description="Helical" evidence="1">
    <location>
        <begin position="6"/>
        <end position="28"/>
    </location>
</feature>